<dbReference type="PANTHER" id="PTHR46018:SF2">
    <property type="entry name" value="ZINC PHOSPHODIESTERASE ELAC PROTEIN 1"/>
    <property type="match status" value="1"/>
</dbReference>
<evidence type="ECO:0000313" key="2">
    <source>
        <dbReference type="EMBL" id="EQD59495.1"/>
    </source>
</evidence>
<name>T1C003_9ZZZZ</name>
<dbReference type="InterPro" id="IPR001279">
    <property type="entry name" value="Metallo-B-lactamas"/>
</dbReference>
<dbReference type="EMBL" id="AUZZ01002638">
    <property type="protein sequence ID" value="EQD59495.1"/>
    <property type="molecule type" value="Genomic_DNA"/>
</dbReference>
<accession>T1C003</accession>
<comment type="caution">
    <text evidence="2">The sequence shown here is derived from an EMBL/GenBank/DDBJ whole genome shotgun (WGS) entry which is preliminary data.</text>
</comment>
<proteinExistence type="predicted"/>
<dbReference type="AlphaFoldDB" id="T1C003"/>
<gene>
    <name evidence="2" type="ORF">B2A_03959</name>
</gene>
<dbReference type="SUPFAM" id="SSF56281">
    <property type="entry name" value="Metallo-hydrolase/oxidoreductase"/>
    <property type="match status" value="1"/>
</dbReference>
<dbReference type="Pfam" id="PF12706">
    <property type="entry name" value="Lactamase_B_2"/>
    <property type="match status" value="1"/>
</dbReference>
<reference evidence="2" key="1">
    <citation type="submission" date="2013-08" db="EMBL/GenBank/DDBJ databases">
        <authorList>
            <person name="Mendez C."/>
            <person name="Richter M."/>
            <person name="Ferrer M."/>
            <person name="Sanchez J."/>
        </authorList>
    </citation>
    <scope>NUCLEOTIDE SEQUENCE</scope>
</reference>
<dbReference type="PANTHER" id="PTHR46018">
    <property type="entry name" value="ZINC PHOSPHODIESTERASE ELAC PROTEIN 1"/>
    <property type="match status" value="1"/>
</dbReference>
<dbReference type="InterPro" id="IPR036866">
    <property type="entry name" value="RibonucZ/Hydroxyglut_hydro"/>
</dbReference>
<reference evidence="2" key="2">
    <citation type="journal article" date="2014" name="ISME J.">
        <title>Microbial stratification in low pH oxic and suboxic macroscopic growths along an acid mine drainage.</title>
        <authorList>
            <person name="Mendez-Garcia C."/>
            <person name="Mesa V."/>
            <person name="Sprenger R.R."/>
            <person name="Richter M."/>
            <person name="Diez M.S."/>
            <person name="Solano J."/>
            <person name="Bargiela R."/>
            <person name="Golyshina O.V."/>
            <person name="Manteca A."/>
            <person name="Ramos J.L."/>
            <person name="Gallego J.R."/>
            <person name="Llorente I."/>
            <person name="Martins Dos Santos V.A."/>
            <person name="Jensen O.N."/>
            <person name="Pelaez A.I."/>
            <person name="Sanchez J."/>
            <person name="Ferrer M."/>
        </authorList>
    </citation>
    <scope>NUCLEOTIDE SEQUENCE</scope>
</reference>
<dbReference type="Gene3D" id="3.60.15.10">
    <property type="entry name" value="Ribonuclease Z/Hydroxyacylglutathione hydrolase-like"/>
    <property type="match status" value="1"/>
</dbReference>
<organism evidence="2">
    <name type="scientific">mine drainage metagenome</name>
    <dbReference type="NCBI Taxonomy" id="410659"/>
    <lineage>
        <taxon>unclassified sequences</taxon>
        <taxon>metagenomes</taxon>
        <taxon>ecological metagenomes</taxon>
    </lineage>
</organism>
<feature type="domain" description="Metallo-beta-lactamase" evidence="1">
    <location>
        <begin position="49"/>
        <end position="115"/>
    </location>
</feature>
<dbReference type="GO" id="GO:0042781">
    <property type="term" value="F:3'-tRNA processing endoribonuclease activity"/>
    <property type="evidence" value="ECO:0007669"/>
    <property type="project" value="TreeGrafter"/>
</dbReference>
<protein>
    <submittedName>
        <fullName evidence="2">Ribonuclease Z</fullName>
    </submittedName>
</protein>
<sequence>EDDKVHFIKDRCRKLGIKGTMFSQLERGETLTINKKRIKLKDVTNVEIGRKVVYATDSRPTSATIRAASDADILIHEATYADELKGFAKERKHSTAMEAAEIAKSAKARRLLLFHPSARYKDTGVLVKEARKVFKNTDMAYDGMKIHI</sequence>
<evidence type="ECO:0000259" key="1">
    <source>
        <dbReference type="Pfam" id="PF12706"/>
    </source>
</evidence>
<feature type="non-terminal residue" evidence="2">
    <location>
        <position position="1"/>
    </location>
</feature>